<organism evidence="1">
    <name type="scientific">marine sediment metagenome</name>
    <dbReference type="NCBI Taxonomy" id="412755"/>
    <lineage>
        <taxon>unclassified sequences</taxon>
        <taxon>metagenomes</taxon>
        <taxon>ecological metagenomes</taxon>
    </lineage>
</organism>
<dbReference type="AlphaFoldDB" id="X0TTW2"/>
<evidence type="ECO:0000313" key="1">
    <source>
        <dbReference type="EMBL" id="GAF90641.1"/>
    </source>
</evidence>
<comment type="caution">
    <text evidence="1">The sequence shown here is derived from an EMBL/GenBank/DDBJ whole genome shotgun (WGS) entry which is preliminary data.</text>
</comment>
<gene>
    <name evidence="1" type="ORF">S01H1_20900</name>
</gene>
<proteinExistence type="predicted"/>
<reference evidence="1" key="1">
    <citation type="journal article" date="2014" name="Front. Microbiol.">
        <title>High frequency of phylogenetically diverse reductive dehalogenase-homologous genes in deep subseafloor sedimentary metagenomes.</title>
        <authorList>
            <person name="Kawai M."/>
            <person name="Futagami T."/>
            <person name="Toyoda A."/>
            <person name="Takaki Y."/>
            <person name="Nishi S."/>
            <person name="Hori S."/>
            <person name="Arai W."/>
            <person name="Tsubouchi T."/>
            <person name="Morono Y."/>
            <person name="Uchiyama I."/>
            <person name="Ito T."/>
            <person name="Fujiyama A."/>
            <person name="Inagaki F."/>
            <person name="Takami H."/>
        </authorList>
    </citation>
    <scope>NUCLEOTIDE SEQUENCE</scope>
    <source>
        <strain evidence="1">Expedition CK06-06</strain>
    </source>
</reference>
<accession>X0TTW2</accession>
<protein>
    <submittedName>
        <fullName evidence="1">Uncharacterized protein</fullName>
    </submittedName>
</protein>
<name>X0TTW2_9ZZZZ</name>
<dbReference type="EMBL" id="BARS01011501">
    <property type="protein sequence ID" value="GAF90641.1"/>
    <property type="molecule type" value="Genomic_DNA"/>
</dbReference>
<sequence length="266" mass="29989">MSYQLSTGEHALVFEDGFSMSIVANRFSSNSAVVWLETVTTEYRGRVRIDYNATVYLQGEIRAERAKAAKATAVSESVIEEGESMVVRFAVTGEVFATADKREVADPRGLEIYQKASAAAAPVEPKFVVQPEALVPELEPEEIRPVVAKKPGLLERLFGPKKKKAPIEVAKAEKKVAVKKPKPAEKIIEPERKEARPEVVEPEEEVAVKRPGFIEKLFGVRKEKVEEKKAKPKKEVVRRRTEFVKAVERKRIEVARAEEKKPRFMY</sequence>
<feature type="non-terminal residue" evidence="1">
    <location>
        <position position="266"/>
    </location>
</feature>